<dbReference type="GO" id="GO:0005829">
    <property type="term" value="C:cytosol"/>
    <property type="evidence" value="ECO:0007669"/>
    <property type="project" value="TreeGrafter"/>
</dbReference>
<gene>
    <name evidence="4" type="ORF">G6011_03356</name>
</gene>
<dbReference type="EMBL" id="JAANER010000002">
    <property type="protein sequence ID" value="KAG9193321.1"/>
    <property type="molecule type" value="Genomic_DNA"/>
</dbReference>
<keyword evidence="5" id="KW-1185">Reference proteome</keyword>
<evidence type="ECO:0000256" key="1">
    <source>
        <dbReference type="ARBA" id="ARBA00010272"/>
    </source>
</evidence>
<sequence length="230" mass="24561">MFLKCRPNTAYRTPVTTRNAKTPIDTPSPIDAATPRPGLGCGVVEDRGVAGDAESDDDVAIIVWKVNVKKEVFDSTDDFSSSSVWVATVVGLTTVSVDVEVGTGALNVVRTVLSVVVLATSDRWVVTSEEVSASTAVLATTSTVVMKVVAGSIDMTIGVSPPIFVDVDIEGSWDDVMRVIGQCHAMLHQNGIVRIQSDIRVGSRTDKEQKFKDKVEAVEKLLKEDQGAAL</sequence>
<feature type="region of interest" description="Disordered" evidence="2">
    <location>
        <begin position="18"/>
        <end position="37"/>
    </location>
</feature>
<reference evidence="4" key="1">
    <citation type="submission" date="2021-07" db="EMBL/GenBank/DDBJ databases">
        <title>Genome Resource of American Ginseng Black Spot Pathogen Alternaria panax.</title>
        <authorList>
            <person name="Qiu C."/>
            <person name="Wang W."/>
            <person name="Liu Z."/>
        </authorList>
    </citation>
    <scope>NUCLEOTIDE SEQUENCE</scope>
    <source>
        <strain evidence="4">BNCC115425</strain>
    </source>
</reference>
<dbReference type="AlphaFoldDB" id="A0AAD4IF71"/>
<dbReference type="Pfam" id="PF01910">
    <property type="entry name" value="Thiamine_BP"/>
    <property type="match status" value="1"/>
</dbReference>
<proteinExistence type="inferred from homology"/>
<dbReference type="Gene3D" id="3.30.70.930">
    <property type="match status" value="1"/>
</dbReference>
<feature type="domain" description="Thiamine-binding protein" evidence="3">
    <location>
        <begin position="169"/>
        <end position="219"/>
    </location>
</feature>
<dbReference type="PANTHER" id="PTHR33777:SF1">
    <property type="entry name" value="UPF0045 PROTEIN ECM15"/>
    <property type="match status" value="1"/>
</dbReference>
<dbReference type="Proteomes" id="UP001199106">
    <property type="component" value="Unassembled WGS sequence"/>
</dbReference>
<evidence type="ECO:0000256" key="2">
    <source>
        <dbReference type="SAM" id="MobiDB-lite"/>
    </source>
</evidence>
<evidence type="ECO:0000259" key="3">
    <source>
        <dbReference type="Pfam" id="PF01910"/>
    </source>
</evidence>
<organism evidence="4 5">
    <name type="scientific">Alternaria panax</name>
    <dbReference type="NCBI Taxonomy" id="48097"/>
    <lineage>
        <taxon>Eukaryota</taxon>
        <taxon>Fungi</taxon>
        <taxon>Dikarya</taxon>
        <taxon>Ascomycota</taxon>
        <taxon>Pezizomycotina</taxon>
        <taxon>Dothideomycetes</taxon>
        <taxon>Pleosporomycetidae</taxon>
        <taxon>Pleosporales</taxon>
        <taxon>Pleosporineae</taxon>
        <taxon>Pleosporaceae</taxon>
        <taxon>Alternaria</taxon>
        <taxon>Alternaria sect. Panax</taxon>
    </lineage>
</organism>
<dbReference type="PANTHER" id="PTHR33777">
    <property type="entry name" value="UPF0045 PROTEIN ECM15"/>
    <property type="match status" value="1"/>
</dbReference>
<dbReference type="SUPFAM" id="SSF89957">
    <property type="entry name" value="MTH1187/YkoF-like"/>
    <property type="match status" value="1"/>
</dbReference>
<evidence type="ECO:0000313" key="5">
    <source>
        <dbReference type="Proteomes" id="UP001199106"/>
    </source>
</evidence>
<dbReference type="InterPro" id="IPR051614">
    <property type="entry name" value="UPF0045_domain"/>
</dbReference>
<accession>A0AAD4IF71</accession>
<dbReference type="InterPro" id="IPR002767">
    <property type="entry name" value="Thiamine_BP"/>
</dbReference>
<comment type="similarity">
    <text evidence="1">Belongs to the UPF0045 family.</text>
</comment>
<name>A0AAD4IF71_9PLEO</name>
<comment type="caution">
    <text evidence="4">The sequence shown here is derived from an EMBL/GenBank/DDBJ whole genome shotgun (WGS) entry which is preliminary data.</text>
</comment>
<evidence type="ECO:0000313" key="4">
    <source>
        <dbReference type="EMBL" id="KAG9193321.1"/>
    </source>
</evidence>
<protein>
    <recommendedName>
        <fullName evidence="3">Thiamine-binding protein domain-containing protein</fullName>
    </recommendedName>
</protein>
<dbReference type="InterPro" id="IPR029756">
    <property type="entry name" value="MTH1187/YkoF-like"/>
</dbReference>